<feature type="chain" id="PRO_5043797743" evidence="1">
    <location>
        <begin position="27"/>
        <end position="163"/>
    </location>
</feature>
<keyword evidence="1" id="KW-0732">Signal</keyword>
<evidence type="ECO:0000256" key="1">
    <source>
        <dbReference type="SAM" id="SignalP"/>
    </source>
</evidence>
<evidence type="ECO:0000313" key="3">
    <source>
        <dbReference type="Proteomes" id="UP001055247"/>
    </source>
</evidence>
<feature type="signal peptide" evidence="1">
    <location>
        <begin position="1"/>
        <end position="26"/>
    </location>
</feature>
<accession>A0AAV4ZSQ7</accession>
<dbReference type="AlphaFoldDB" id="A0AAV4ZSQ7"/>
<keyword evidence="3" id="KW-1185">Reference proteome</keyword>
<reference evidence="2" key="1">
    <citation type="journal article" date="2016" name="Front. Microbiol.">
        <title>Genome Sequence of the Piezophilic, Mesophilic Sulfate-Reducing Bacterium Desulfovibrio indicus J2T.</title>
        <authorList>
            <person name="Cao J."/>
            <person name="Maignien L."/>
            <person name="Shao Z."/>
            <person name="Alain K."/>
            <person name="Jebbar M."/>
        </authorList>
    </citation>
    <scope>NUCLEOTIDE SEQUENCE</scope>
    <source>
        <strain evidence="2">DSM 16372</strain>
    </source>
</reference>
<dbReference type="EMBL" id="BPQO01000022">
    <property type="protein sequence ID" value="GJD90866.1"/>
    <property type="molecule type" value="Genomic_DNA"/>
</dbReference>
<dbReference type="Proteomes" id="UP001055247">
    <property type="component" value="Unassembled WGS sequence"/>
</dbReference>
<evidence type="ECO:0000313" key="2">
    <source>
        <dbReference type="EMBL" id="GJD90866.1"/>
    </source>
</evidence>
<protein>
    <submittedName>
        <fullName evidence="2">Uncharacterized protein</fullName>
    </submittedName>
</protein>
<dbReference type="RefSeq" id="WP_238231005.1">
    <property type="nucleotide sequence ID" value="NZ_BPQO01000022.1"/>
</dbReference>
<sequence length="163" mass="17506">MSSPYILFRSSIAMAVLACSLGSAVAGGLTRVAPPDPRVRTEDGYMANYRSCIDGTGCDRQLLSITDEGFVRGAEYEGNRRACETGNTAACRPGLLDRDDRARISGLGTAPGVFPLASPLPPPPTAVAPIVKRRRHVASAASFAYRRPARTPRHYYVRRGAPE</sequence>
<gene>
    <name evidence="2" type="ORF">BHAOGJBA_4409</name>
</gene>
<comment type="caution">
    <text evidence="2">The sequence shown here is derived from an EMBL/GenBank/DDBJ whole genome shotgun (WGS) entry which is preliminary data.</text>
</comment>
<proteinExistence type="predicted"/>
<organism evidence="2 3">
    <name type="scientific">Methylobacterium hispanicum</name>
    <dbReference type="NCBI Taxonomy" id="270350"/>
    <lineage>
        <taxon>Bacteria</taxon>
        <taxon>Pseudomonadati</taxon>
        <taxon>Pseudomonadota</taxon>
        <taxon>Alphaproteobacteria</taxon>
        <taxon>Hyphomicrobiales</taxon>
        <taxon>Methylobacteriaceae</taxon>
        <taxon>Methylobacterium</taxon>
    </lineage>
</organism>
<reference evidence="2" key="2">
    <citation type="submission" date="2021-08" db="EMBL/GenBank/DDBJ databases">
        <authorList>
            <person name="Tani A."/>
            <person name="Ola A."/>
            <person name="Ogura Y."/>
            <person name="Katsura K."/>
            <person name="Hayashi T."/>
        </authorList>
    </citation>
    <scope>NUCLEOTIDE SEQUENCE</scope>
    <source>
        <strain evidence="2">DSM 16372</strain>
    </source>
</reference>
<name>A0AAV4ZSQ7_9HYPH</name>